<dbReference type="Pfam" id="PF20154">
    <property type="entry name" value="LNT_N"/>
    <property type="match status" value="1"/>
</dbReference>
<comment type="catalytic activity">
    <reaction evidence="9">
        <text>N-terminal S-1,2-diacyl-sn-glyceryl-L-cysteinyl-[lipoprotein] + a glycerophospholipid = N-acyl-S-1,2-diacyl-sn-glyceryl-L-cysteinyl-[lipoprotein] + a 2-acyl-sn-glycero-3-phospholipid + H(+)</text>
        <dbReference type="Rhea" id="RHEA:48228"/>
        <dbReference type="Rhea" id="RHEA-COMP:14681"/>
        <dbReference type="Rhea" id="RHEA-COMP:14684"/>
        <dbReference type="ChEBI" id="CHEBI:15378"/>
        <dbReference type="ChEBI" id="CHEBI:136912"/>
        <dbReference type="ChEBI" id="CHEBI:140656"/>
        <dbReference type="ChEBI" id="CHEBI:140657"/>
        <dbReference type="ChEBI" id="CHEBI:140660"/>
        <dbReference type="EC" id="2.3.1.269"/>
    </reaction>
</comment>
<feature type="domain" description="CN hydrolase" evidence="10">
    <location>
        <begin position="226"/>
        <end position="469"/>
    </location>
</feature>
<dbReference type="STRING" id="1465490.SAMN05444277_111100"/>
<accession>A0A1I5YBY9</accession>
<keyword evidence="8 9" id="KW-0012">Acyltransferase</keyword>
<dbReference type="EMBL" id="FOXQ01000011">
    <property type="protein sequence ID" value="SFQ41741.1"/>
    <property type="molecule type" value="Genomic_DNA"/>
</dbReference>
<dbReference type="CDD" id="cd07571">
    <property type="entry name" value="ALP_N-acyl_transferase"/>
    <property type="match status" value="1"/>
</dbReference>
<evidence type="ECO:0000256" key="2">
    <source>
        <dbReference type="ARBA" id="ARBA00010065"/>
    </source>
</evidence>
<dbReference type="HAMAP" id="MF_01148">
    <property type="entry name" value="Lnt"/>
    <property type="match status" value="1"/>
</dbReference>
<dbReference type="Proteomes" id="UP000199031">
    <property type="component" value="Unassembled WGS sequence"/>
</dbReference>
<evidence type="ECO:0000256" key="9">
    <source>
        <dbReference type="HAMAP-Rule" id="MF_01148"/>
    </source>
</evidence>
<dbReference type="Gene3D" id="3.60.110.10">
    <property type="entry name" value="Carbon-nitrogen hydrolase"/>
    <property type="match status" value="1"/>
</dbReference>
<keyword evidence="4 9" id="KW-0808">Transferase</keyword>
<keyword evidence="12" id="KW-1185">Reference proteome</keyword>
<evidence type="ECO:0000259" key="10">
    <source>
        <dbReference type="PROSITE" id="PS50263"/>
    </source>
</evidence>
<dbReference type="InterPro" id="IPR003010">
    <property type="entry name" value="C-N_Hydrolase"/>
</dbReference>
<gene>
    <name evidence="9" type="primary">lnt</name>
    <name evidence="11" type="ORF">SAMN05444277_111100</name>
</gene>
<dbReference type="NCBIfam" id="TIGR00546">
    <property type="entry name" value="lnt"/>
    <property type="match status" value="1"/>
</dbReference>
<comment type="function">
    <text evidence="9">Catalyzes the phospholipid dependent N-acylation of the N-terminal cysteine of apolipoprotein, the last step in lipoprotein maturation.</text>
</comment>
<dbReference type="InterPro" id="IPR004563">
    <property type="entry name" value="Apolipo_AcylTrfase"/>
</dbReference>
<comment type="pathway">
    <text evidence="9">Protein modification; lipoprotein biosynthesis (N-acyl transfer).</text>
</comment>
<evidence type="ECO:0000256" key="1">
    <source>
        <dbReference type="ARBA" id="ARBA00004651"/>
    </source>
</evidence>
<sequence length="504" mass="55718">MNKRGLSVLLPVVAGLLAFISIGEINFYTGWIAFVPLFACVINAPSRRCFKAGLIFGAAFSCFAYSWMITGAQRFTGYNFLYGAGIMLLCALFVACYWGCLLFCLSLLQRRATGIKNILLNSLIAAAVFCLVELLLSFVSEGFPWFGFYAGNSLIDNVYSIQPASLFGVGILSFIVVAVNYLFAVFLIQKQWLRLTVPAAVIVVFLLGGYLVLHNFNTQVNKSNPVKIALINENILPDIKWDDTNGNQLVQRLLRLNEAATAQQPGIIAWTESSIPWTYRKDDDLVNEILKTSAAAKATQILGINTEVSDNVVNNSAYCIQPDGTVTGRYDKQYLLSLIEAPFININIPFFSSKGFTVNADSSHHLPLATSYGKAGMMICNESAGYKPAVHAVNNGAVFLCNISNDGWFNNTYIVRNHFYQARLRAVETRRDVAVNSNNGYSGFIDANGIIIEQKKDVEPFVLTNAVQLNNYKSFFVKYPWLFAAACAIFVSGVMLLTIFKKNN</sequence>
<keyword evidence="3 9" id="KW-1003">Cell membrane</keyword>
<dbReference type="EC" id="2.3.1.269" evidence="9"/>
<evidence type="ECO:0000256" key="3">
    <source>
        <dbReference type="ARBA" id="ARBA00022475"/>
    </source>
</evidence>
<feature type="transmembrane region" description="Helical" evidence="9">
    <location>
        <begin position="195"/>
        <end position="213"/>
    </location>
</feature>
<dbReference type="InterPro" id="IPR045378">
    <property type="entry name" value="LNT_N"/>
</dbReference>
<dbReference type="UniPathway" id="UPA00666"/>
<proteinExistence type="inferred from homology"/>
<dbReference type="PANTHER" id="PTHR38686:SF1">
    <property type="entry name" value="APOLIPOPROTEIN N-ACYLTRANSFERASE"/>
    <property type="match status" value="1"/>
</dbReference>
<keyword evidence="7 9" id="KW-0472">Membrane</keyword>
<dbReference type="RefSeq" id="WP_177191943.1">
    <property type="nucleotide sequence ID" value="NZ_FOXQ01000011.1"/>
</dbReference>
<feature type="transmembrane region" description="Helical" evidence="9">
    <location>
        <begin position="479"/>
        <end position="500"/>
    </location>
</feature>
<dbReference type="InterPro" id="IPR036526">
    <property type="entry name" value="C-N_Hydrolase_sf"/>
</dbReference>
<feature type="transmembrane region" description="Helical" evidence="9">
    <location>
        <begin position="166"/>
        <end position="188"/>
    </location>
</feature>
<feature type="transmembrane region" description="Helical" evidence="9">
    <location>
        <begin position="28"/>
        <end position="45"/>
    </location>
</feature>
<evidence type="ECO:0000256" key="8">
    <source>
        <dbReference type="ARBA" id="ARBA00023315"/>
    </source>
</evidence>
<evidence type="ECO:0000256" key="7">
    <source>
        <dbReference type="ARBA" id="ARBA00023136"/>
    </source>
</evidence>
<dbReference type="GO" id="GO:0016410">
    <property type="term" value="F:N-acyltransferase activity"/>
    <property type="evidence" value="ECO:0007669"/>
    <property type="project" value="UniProtKB-UniRule"/>
</dbReference>
<evidence type="ECO:0000313" key="12">
    <source>
        <dbReference type="Proteomes" id="UP000199031"/>
    </source>
</evidence>
<evidence type="ECO:0000256" key="4">
    <source>
        <dbReference type="ARBA" id="ARBA00022679"/>
    </source>
</evidence>
<comment type="subcellular location">
    <subcellularLocation>
        <location evidence="1 9">Cell membrane</location>
        <topology evidence="1 9">Multi-pass membrane protein</topology>
    </subcellularLocation>
</comment>
<protein>
    <recommendedName>
        <fullName evidence="9">Apolipoprotein N-acyltransferase</fullName>
        <shortName evidence="9">ALP N-acyltransferase</shortName>
        <ecNumber evidence="9">2.3.1.269</ecNumber>
    </recommendedName>
</protein>
<keyword evidence="6 9" id="KW-1133">Transmembrane helix</keyword>
<feature type="transmembrane region" description="Helical" evidence="9">
    <location>
        <begin position="52"/>
        <end position="69"/>
    </location>
</feature>
<dbReference type="PROSITE" id="PS50263">
    <property type="entry name" value="CN_HYDROLASE"/>
    <property type="match status" value="1"/>
</dbReference>
<organism evidence="11 12">
    <name type="scientific">Parafilimonas terrae</name>
    <dbReference type="NCBI Taxonomy" id="1465490"/>
    <lineage>
        <taxon>Bacteria</taxon>
        <taxon>Pseudomonadati</taxon>
        <taxon>Bacteroidota</taxon>
        <taxon>Chitinophagia</taxon>
        <taxon>Chitinophagales</taxon>
        <taxon>Chitinophagaceae</taxon>
        <taxon>Parafilimonas</taxon>
    </lineage>
</organism>
<evidence type="ECO:0000256" key="5">
    <source>
        <dbReference type="ARBA" id="ARBA00022692"/>
    </source>
</evidence>
<dbReference type="SUPFAM" id="SSF56317">
    <property type="entry name" value="Carbon-nitrogen hydrolase"/>
    <property type="match status" value="1"/>
</dbReference>
<feature type="transmembrane region" description="Helical" evidence="9">
    <location>
        <begin position="81"/>
        <end position="108"/>
    </location>
</feature>
<evidence type="ECO:0000313" key="11">
    <source>
        <dbReference type="EMBL" id="SFQ41741.1"/>
    </source>
</evidence>
<feature type="transmembrane region" description="Helical" evidence="9">
    <location>
        <begin position="120"/>
        <end position="146"/>
    </location>
</feature>
<dbReference type="GO" id="GO:0042158">
    <property type="term" value="P:lipoprotein biosynthetic process"/>
    <property type="evidence" value="ECO:0007669"/>
    <property type="project" value="UniProtKB-UniRule"/>
</dbReference>
<comment type="similarity">
    <text evidence="2 9">Belongs to the CN hydrolase family. Apolipoprotein N-acyltransferase subfamily.</text>
</comment>
<keyword evidence="11" id="KW-0449">Lipoprotein</keyword>
<dbReference type="GO" id="GO:0005886">
    <property type="term" value="C:plasma membrane"/>
    <property type="evidence" value="ECO:0007669"/>
    <property type="project" value="UniProtKB-SubCell"/>
</dbReference>
<dbReference type="AlphaFoldDB" id="A0A1I5YBY9"/>
<dbReference type="PANTHER" id="PTHR38686">
    <property type="entry name" value="APOLIPOPROTEIN N-ACYLTRANSFERASE"/>
    <property type="match status" value="1"/>
</dbReference>
<keyword evidence="5 9" id="KW-0812">Transmembrane</keyword>
<dbReference type="Pfam" id="PF00795">
    <property type="entry name" value="CN_hydrolase"/>
    <property type="match status" value="1"/>
</dbReference>
<reference evidence="11 12" key="1">
    <citation type="submission" date="2016-10" db="EMBL/GenBank/DDBJ databases">
        <authorList>
            <person name="de Groot N.N."/>
        </authorList>
    </citation>
    <scope>NUCLEOTIDE SEQUENCE [LARGE SCALE GENOMIC DNA]</scope>
    <source>
        <strain evidence="11 12">DSM 28286</strain>
    </source>
</reference>
<name>A0A1I5YBY9_9BACT</name>
<evidence type="ECO:0000256" key="6">
    <source>
        <dbReference type="ARBA" id="ARBA00022989"/>
    </source>
</evidence>